<evidence type="ECO:0000313" key="2">
    <source>
        <dbReference type="EMBL" id="MBW7474074.1"/>
    </source>
</evidence>
<evidence type="ECO:0000313" key="3">
    <source>
        <dbReference type="Proteomes" id="UP000812277"/>
    </source>
</evidence>
<dbReference type="RefSeq" id="WP_219871323.1">
    <property type="nucleotide sequence ID" value="NZ_JAHZIJ010000002.1"/>
</dbReference>
<dbReference type="Gene3D" id="2.40.30.200">
    <property type="match status" value="1"/>
</dbReference>
<dbReference type="Pfam" id="PF20195">
    <property type="entry name" value="DUF6558"/>
    <property type="match status" value="1"/>
</dbReference>
<dbReference type="InterPro" id="IPR046688">
    <property type="entry name" value="DUF6558_N"/>
</dbReference>
<feature type="domain" description="DUF6558" evidence="1">
    <location>
        <begin position="9"/>
        <end position="132"/>
    </location>
</feature>
<name>A0ABS7D2B9_9BACL</name>
<protein>
    <submittedName>
        <fullName evidence="2">Phage tail family protein</fullName>
    </submittedName>
</protein>
<dbReference type="Proteomes" id="UP000812277">
    <property type="component" value="Unassembled WGS sequence"/>
</dbReference>
<gene>
    <name evidence="2" type="ORF">K0T92_04915</name>
</gene>
<sequence>MTIRDSLYFIYDGIESKRFNIANVTLDGGMQEEYLASSRSIVEDKTRGRTKPSFQRIERDPLTLSVSFAFEDTWDERTIQEVRRWLTEADYYKPLIFSNHPEKIYYALCIDNPVLIHNGLKQGYMNLTFRCNDAYAYSPLALSKVYDWNETIVSVSESSFAAGHNHGLALDGNQHLTLDASLNKWEDLDPSITWKDI</sequence>
<organism evidence="2 3">
    <name type="scientific">Paenibacillus oenotherae</name>
    <dbReference type="NCBI Taxonomy" id="1435645"/>
    <lineage>
        <taxon>Bacteria</taxon>
        <taxon>Bacillati</taxon>
        <taxon>Bacillota</taxon>
        <taxon>Bacilli</taxon>
        <taxon>Bacillales</taxon>
        <taxon>Paenibacillaceae</taxon>
        <taxon>Paenibacillus</taxon>
    </lineage>
</organism>
<proteinExistence type="predicted"/>
<comment type="caution">
    <text evidence="2">The sequence shown here is derived from an EMBL/GenBank/DDBJ whole genome shotgun (WGS) entry which is preliminary data.</text>
</comment>
<accession>A0ABS7D2B9</accession>
<reference evidence="2 3" key="1">
    <citation type="submission" date="2021-07" db="EMBL/GenBank/DDBJ databases">
        <title>Paenibacillus radiodurans sp. nov., isolated from the southeastern edge of Tengger Desert.</title>
        <authorList>
            <person name="Zhang G."/>
        </authorList>
    </citation>
    <scope>NUCLEOTIDE SEQUENCE [LARGE SCALE GENOMIC DNA]</scope>
    <source>
        <strain evidence="2 3">DT7-4</strain>
    </source>
</reference>
<keyword evidence="3" id="KW-1185">Reference proteome</keyword>
<evidence type="ECO:0000259" key="1">
    <source>
        <dbReference type="Pfam" id="PF20195"/>
    </source>
</evidence>
<dbReference type="NCBIfam" id="TIGR01633">
    <property type="entry name" value="phi3626_gp14_N"/>
    <property type="match status" value="1"/>
</dbReference>
<dbReference type="EMBL" id="JAHZIJ010000002">
    <property type="protein sequence ID" value="MBW7474074.1"/>
    <property type="molecule type" value="Genomic_DNA"/>
</dbReference>
<dbReference type="InterPro" id="IPR006520">
    <property type="entry name" value="Dit_BPSPP_N"/>
</dbReference>